<accession>A0AAN8WLK7</accession>
<dbReference type="InterPro" id="IPR015943">
    <property type="entry name" value="WD40/YVTN_repeat-like_dom_sf"/>
</dbReference>
<proteinExistence type="predicted"/>
<reference evidence="4 5" key="1">
    <citation type="submission" date="2023-11" db="EMBL/GenBank/DDBJ databases">
        <title>Halocaridina rubra genome assembly.</title>
        <authorList>
            <person name="Smith C."/>
        </authorList>
    </citation>
    <scope>NUCLEOTIDE SEQUENCE [LARGE SCALE GENOMIC DNA]</scope>
    <source>
        <strain evidence="4">EP-1</strain>
        <tissue evidence="4">Whole</tissue>
    </source>
</reference>
<keyword evidence="2" id="KW-0677">Repeat</keyword>
<dbReference type="GO" id="GO:0030490">
    <property type="term" value="P:maturation of SSU-rRNA"/>
    <property type="evidence" value="ECO:0007669"/>
    <property type="project" value="TreeGrafter"/>
</dbReference>
<dbReference type="Pfam" id="PF25173">
    <property type="entry name" value="Beta-prop_WDR3_1st"/>
    <property type="match status" value="1"/>
</dbReference>
<dbReference type="PROSITE" id="PS50294">
    <property type="entry name" value="WD_REPEATS_REGION"/>
    <property type="match status" value="4"/>
</dbReference>
<evidence type="ECO:0000256" key="2">
    <source>
        <dbReference type="ARBA" id="ARBA00022737"/>
    </source>
</evidence>
<dbReference type="PANTHER" id="PTHR19853">
    <property type="entry name" value="WD REPEAT CONTAINING PROTEIN 3 WDR3"/>
    <property type="match status" value="1"/>
</dbReference>
<dbReference type="GO" id="GO:0032040">
    <property type="term" value="C:small-subunit processome"/>
    <property type="evidence" value="ECO:0007669"/>
    <property type="project" value="TreeGrafter"/>
</dbReference>
<evidence type="ECO:0000256" key="1">
    <source>
        <dbReference type="ARBA" id="ARBA00022574"/>
    </source>
</evidence>
<name>A0AAN8WLK7_HALRR</name>
<dbReference type="Proteomes" id="UP001381693">
    <property type="component" value="Unassembled WGS sequence"/>
</dbReference>
<dbReference type="Gene3D" id="2.130.10.10">
    <property type="entry name" value="YVTN repeat-like/Quinoprotein amine dehydrogenase"/>
    <property type="match status" value="3"/>
</dbReference>
<dbReference type="InterPro" id="IPR019775">
    <property type="entry name" value="WD40_repeat_CS"/>
</dbReference>
<protein>
    <submittedName>
        <fullName evidence="4">Dip2/Utp12 protein</fullName>
    </submittedName>
</protein>
<comment type="caution">
    <text evidence="4">The sequence shown here is derived from an EMBL/GenBank/DDBJ whole genome shotgun (WGS) entry which is preliminary data.</text>
</comment>
<dbReference type="Pfam" id="PF25172">
    <property type="entry name" value="Beta-prop_WDR3_2nd"/>
    <property type="match status" value="1"/>
</dbReference>
<keyword evidence="5" id="KW-1185">Reference proteome</keyword>
<evidence type="ECO:0000313" key="5">
    <source>
        <dbReference type="Proteomes" id="UP001381693"/>
    </source>
</evidence>
<dbReference type="PROSITE" id="PS50082">
    <property type="entry name" value="WD_REPEATS_2"/>
    <property type="match status" value="5"/>
</dbReference>
<dbReference type="AlphaFoldDB" id="A0AAN8WLK7"/>
<feature type="repeat" description="WD" evidence="3">
    <location>
        <begin position="614"/>
        <end position="653"/>
    </location>
</feature>
<feature type="non-terminal residue" evidence="4">
    <location>
        <position position="653"/>
    </location>
</feature>
<sequence>MGITTQYLRYVPGSVFGVIGTSRCIRFIIKYGQAGKFIAAAACEKVFIWDVKRSIKVQILDAEIHGEVTFVEPRPPTPGSQDNTHVCVGYTDGSVVIFDITTGEPLRFAGHRSSISSLAWDPQGMRVASGSEDGEIVVWDVVSERGIVRLKGHKGRVTRLHFLQHRNVVVSSCVDTFIKFWDIDTNHCFRTLTGHRAEVRDFVIIRDDTRLVSGSGDAELRVWGLHFKELDSGLGDAVVKLKIEDDKEIIEPPDKMIHLDTEGPTNIISNEDDDIKDDASILEITKIGSILRSRGDKVFGLHTDGRVVACHGKGVVIDLFAVLTDEERDAKIAKRLKKLRKRAREAGETPVENGTPTISDEIKKLPALRANSKLLGIHIMSEKTGSIRLVTLHVDNSIALFNTSIDLPEIQSADSELKGTVKPLSVLDHPGHRTEVRAVAFTSLSDQIVTVSGDSLKVWHRSDRQVIATMECDYALSLLIVPGDRHVVIGTRSGRLQLFDIVSSIMLEDIVAHAPDGTEADTGVWSVALTHDGRGFLSGGSDKMVKFWKFELVQDEVEGHGKRLSFIQDSRALKVADQVTSLCCSSDGKFVAVATLDLKETLYFSDTLKLCHELYGKALPATCMDISTDGSLVVTGSKDSSIRLYGTDFGDQK</sequence>
<dbReference type="InterPro" id="IPR036322">
    <property type="entry name" value="WD40_repeat_dom_sf"/>
</dbReference>
<feature type="repeat" description="WD" evidence="3">
    <location>
        <begin position="524"/>
        <end position="551"/>
    </location>
</feature>
<organism evidence="4 5">
    <name type="scientific">Halocaridina rubra</name>
    <name type="common">Hawaiian red shrimp</name>
    <dbReference type="NCBI Taxonomy" id="373956"/>
    <lineage>
        <taxon>Eukaryota</taxon>
        <taxon>Metazoa</taxon>
        <taxon>Ecdysozoa</taxon>
        <taxon>Arthropoda</taxon>
        <taxon>Crustacea</taxon>
        <taxon>Multicrustacea</taxon>
        <taxon>Malacostraca</taxon>
        <taxon>Eumalacostraca</taxon>
        <taxon>Eucarida</taxon>
        <taxon>Decapoda</taxon>
        <taxon>Pleocyemata</taxon>
        <taxon>Caridea</taxon>
        <taxon>Atyoidea</taxon>
        <taxon>Atyidae</taxon>
        <taxon>Halocaridina</taxon>
    </lineage>
</organism>
<dbReference type="SUPFAM" id="SSF50960">
    <property type="entry name" value="TolB, C-terminal domain"/>
    <property type="match status" value="1"/>
</dbReference>
<dbReference type="InterPro" id="IPR051570">
    <property type="entry name" value="TBC1_cilium_biogenesis"/>
</dbReference>
<dbReference type="GO" id="GO:0034388">
    <property type="term" value="C:Pwp2p-containing subcomplex of 90S preribosome"/>
    <property type="evidence" value="ECO:0007669"/>
    <property type="project" value="TreeGrafter"/>
</dbReference>
<evidence type="ECO:0000313" key="4">
    <source>
        <dbReference type="EMBL" id="KAK7017057.1"/>
    </source>
</evidence>
<dbReference type="InterPro" id="IPR001680">
    <property type="entry name" value="WD40_rpt"/>
</dbReference>
<dbReference type="InterPro" id="IPR020472">
    <property type="entry name" value="WD40_PAC1"/>
</dbReference>
<dbReference type="PANTHER" id="PTHR19853:SF0">
    <property type="entry name" value="WD REPEAT-CONTAINING PROTEIN 3"/>
    <property type="match status" value="1"/>
</dbReference>
<gene>
    <name evidence="4" type="primary">WDR3</name>
    <name evidence="4" type="ORF">SK128_023401</name>
</gene>
<dbReference type="SMART" id="SM00320">
    <property type="entry name" value="WD40"/>
    <property type="match status" value="9"/>
</dbReference>
<evidence type="ECO:0000256" key="3">
    <source>
        <dbReference type="PROSITE-ProRule" id="PRU00221"/>
    </source>
</evidence>
<feature type="repeat" description="WD" evidence="3">
    <location>
        <begin position="192"/>
        <end position="225"/>
    </location>
</feature>
<feature type="repeat" description="WD" evidence="3">
    <location>
        <begin position="108"/>
        <end position="149"/>
    </location>
</feature>
<dbReference type="GO" id="GO:0030515">
    <property type="term" value="F:snoRNA binding"/>
    <property type="evidence" value="ECO:0007669"/>
    <property type="project" value="TreeGrafter"/>
</dbReference>
<dbReference type="PROSITE" id="PS00678">
    <property type="entry name" value="WD_REPEATS_1"/>
    <property type="match status" value="2"/>
</dbReference>
<dbReference type="EMBL" id="JAXCGZ010023108">
    <property type="protein sequence ID" value="KAK7017057.1"/>
    <property type="molecule type" value="Genomic_DNA"/>
</dbReference>
<keyword evidence="1 3" id="KW-0853">WD repeat</keyword>
<feature type="repeat" description="WD" evidence="3">
    <location>
        <begin position="150"/>
        <end position="191"/>
    </location>
</feature>
<dbReference type="PRINTS" id="PR00320">
    <property type="entry name" value="GPROTEINBRPT"/>
</dbReference>
<dbReference type="SUPFAM" id="SSF50978">
    <property type="entry name" value="WD40 repeat-like"/>
    <property type="match status" value="1"/>
</dbReference>